<evidence type="ECO:0000256" key="4">
    <source>
        <dbReference type="ARBA" id="ARBA00022801"/>
    </source>
</evidence>
<evidence type="ECO:0000256" key="2">
    <source>
        <dbReference type="ARBA" id="ARBA00022645"/>
    </source>
</evidence>
<proteinExistence type="inferred from homology"/>
<dbReference type="GO" id="GO:0008236">
    <property type="term" value="F:serine-type peptidase activity"/>
    <property type="evidence" value="ECO:0007669"/>
    <property type="project" value="UniProtKB-KW"/>
</dbReference>
<comment type="caution">
    <text evidence="9">The sequence shown here is derived from an EMBL/GenBank/DDBJ whole genome shotgun (WGS) entry which is preliminary data.</text>
</comment>
<dbReference type="PIRSF" id="PIRSF028757">
    <property type="entry name" value="LD-carboxypeptidase"/>
    <property type="match status" value="1"/>
</dbReference>
<name>A0A6N7PQ04_9BACT</name>
<feature type="active site" description="Charge relay system" evidence="6">
    <location>
        <position position="265"/>
    </location>
</feature>
<reference evidence="9 10" key="1">
    <citation type="submission" date="2019-10" db="EMBL/GenBank/DDBJ databases">
        <title>A soil myxobacterium in the family Polyangiaceae.</title>
        <authorList>
            <person name="Li Y."/>
            <person name="Wang J."/>
        </authorList>
    </citation>
    <scope>NUCLEOTIDE SEQUENCE [LARGE SCALE GENOMIC DNA]</scope>
    <source>
        <strain evidence="9 10">DSM 14734</strain>
    </source>
</reference>
<feature type="active site" description="Charge relay system" evidence="6">
    <location>
        <position position="196"/>
    </location>
</feature>
<keyword evidence="3" id="KW-0645">Protease</keyword>
<keyword evidence="2 9" id="KW-0121">Carboxypeptidase</keyword>
<dbReference type="PANTHER" id="PTHR30237:SF2">
    <property type="entry name" value="MUREIN TETRAPEPTIDE CARBOXYPEPTIDASE"/>
    <property type="match status" value="1"/>
</dbReference>
<dbReference type="AlphaFoldDB" id="A0A6N7PQ04"/>
<evidence type="ECO:0000313" key="10">
    <source>
        <dbReference type="Proteomes" id="UP000440224"/>
    </source>
</evidence>
<dbReference type="InterPro" id="IPR027461">
    <property type="entry name" value="Carboxypeptidase_A_C_sf"/>
</dbReference>
<comment type="similarity">
    <text evidence="1">Belongs to the peptidase S66 family.</text>
</comment>
<feature type="active site" description="Nucleophile" evidence="6">
    <location>
        <position position="102"/>
    </location>
</feature>
<dbReference type="EMBL" id="WJIE01000005">
    <property type="protein sequence ID" value="MRG94292.1"/>
    <property type="molecule type" value="Genomic_DNA"/>
</dbReference>
<dbReference type="Pfam" id="PF02016">
    <property type="entry name" value="Peptidase_S66"/>
    <property type="match status" value="1"/>
</dbReference>
<dbReference type="InterPro" id="IPR040449">
    <property type="entry name" value="Peptidase_S66_N"/>
</dbReference>
<dbReference type="RefSeq" id="WP_153821097.1">
    <property type="nucleotide sequence ID" value="NZ_WJIE01000005.1"/>
</dbReference>
<dbReference type="Pfam" id="PF17676">
    <property type="entry name" value="Peptidase_S66C"/>
    <property type="match status" value="1"/>
</dbReference>
<dbReference type="Gene3D" id="3.50.30.60">
    <property type="entry name" value="LD-carboxypeptidase A C-terminal domain-like"/>
    <property type="match status" value="1"/>
</dbReference>
<dbReference type="Proteomes" id="UP000440224">
    <property type="component" value="Unassembled WGS sequence"/>
</dbReference>
<evidence type="ECO:0000256" key="1">
    <source>
        <dbReference type="ARBA" id="ARBA00010233"/>
    </source>
</evidence>
<evidence type="ECO:0000259" key="7">
    <source>
        <dbReference type="Pfam" id="PF02016"/>
    </source>
</evidence>
<dbReference type="GO" id="GO:0006508">
    <property type="term" value="P:proteolysis"/>
    <property type="evidence" value="ECO:0007669"/>
    <property type="project" value="UniProtKB-KW"/>
</dbReference>
<protein>
    <submittedName>
        <fullName evidence="9">LD-carboxypeptidase</fullName>
    </submittedName>
</protein>
<feature type="domain" description="LD-carboxypeptidase C-terminal" evidence="8">
    <location>
        <begin position="165"/>
        <end position="279"/>
    </location>
</feature>
<keyword evidence="5" id="KW-0720">Serine protease</keyword>
<dbReference type="Gene3D" id="3.40.50.10740">
    <property type="entry name" value="Class I glutamine amidotransferase-like"/>
    <property type="match status" value="1"/>
</dbReference>
<dbReference type="InterPro" id="IPR029062">
    <property type="entry name" value="Class_I_gatase-like"/>
</dbReference>
<sequence length="291" mass="30580">MLKRNATIAVVAPAGIPQLAGVAAGVRLVKSWGYEVVLAPNLEKQHHYTAGPAATRTEDLLWALTAEGIDAVWLARGGYGCMHCLPSLPSEGLDGRPVIGCSDATALFSALEKTRSGHLVHGPMLESITTKVDEATRTRIRAMLAGEEVAAIPATHFAGPADEVRGRVLGGNLCVLASLAGTPWALSARGAIVVLEEVTEVPYRVDRLLTQLRLSGALDGAAGIALGDFTKCDPPEGARYELTDVLREVLEPLGLPVWSALTLGHDKRNLAFRVGEEGTLGAGGLSQERSA</sequence>
<dbReference type="InterPro" id="IPR003507">
    <property type="entry name" value="S66_fam"/>
</dbReference>
<dbReference type="CDD" id="cd07025">
    <property type="entry name" value="Peptidase_S66"/>
    <property type="match status" value="1"/>
</dbReference>
<dbReference type="InterPro" id="IPR027478">
    <property type="entry name" value="LdcA_N"/>
</dbReference>
<accession>A0A6N7PQ04</accession>
<evidence type="ECO:0000256" key="6">
    <source>
        <dbReference type="PIRSR" id="PIRSR028757-1"/>
    </source>
</evidence>
<evidence type="ECO:0000259" key="8">
    <source>
        <dbReference type="Pfam" id="PF17676"/>
    </source>
</evidence>
<dbReference type="SUPFAM" id="SSF52317">
    <property type="entry name" value="Class I glutamine amidotransferase-like"/>
    <property type="match status" value="1"/>
</dbReference>
<evidence type="ECO:0000256" key="3">
    <source>
        <dbReference type="ARBA" id="ARBA00022670"/>
    </source>
</evidence>
<dbReference type="PANTHER" id="PTHR30237">
    <property type="entry name" value="MURAMOYLTETRAPEPTIDE CARBOXYPEPTIDASE"/>
    <property type="match status" value="1"/>
</dbReference>
<keyword evidence="10" id="KW-1185">Reference proteome</keyword>
<keyword evidence="4" id="KW-0378">Hydrolase</keyword>
<feature type="domain" description="LD-carboxypeptidase N-terminal" evidence="7">
    <location>
        <begin position="8"/>
        <end position="120"/>
    </location>
</feature>
<organism evidence="9 10">
    <name type="scientific">Polyangium spumosum</name>
    <dbReference type="NCBI Taxonomy" id="889282"/>
    <lineage>
        <taxon>Bacteria</taxon>
        <taxon>Pseudomonadati</taxon>
        <taxon>Myxococcota</taxon>
        <taxon>Polyangia</taxon>
        <taxon>Polyangiales</taxon>
        <taxon>Polyangiaceae</taxon>
        <taxon>Polyangium</taxon>
    </lineage>
</organism>
<dbReference type="OrthoDB" id="9807329at2"/>
<evidence type="ECO:0000256" key="5">
    <source>
        <dbReference type="ARBA" id="ARBA00022825"/>
    </source>
</evidence>
<dbReference type="InterPro" id="IPR040921">
    <property type="entry name" value="Peptidase_S66C"/>
</dbReference>
<dbReference type="GO" id="GO:0004180">
    <property type="term" value="F:carboxypeptidase activity"/>
    <property type="evidence" value="ECO:0007669"/>
    <property type="project" value="UniProtKB-KW"/>
</dbReference>
<dbReference type="SUPFAM" id="SSF141986">
    <property type="entry name" value="LD-carboxypeptidase A C-terminal domain-like"/>
    <property type="match status" value="1"/>
</dbReference>
<evidence type="ECO:0000313" key="9">
    <source>
        <dbReference type="EMBL" id="MRG94292.1"/>
    </source>
</evidence>
<gene>
    <name evidence="9" type="ORF">GF068_20540</name>
</gene>